<dbReference type="STRING" id="1095630.A0A2J6SNJ8"/>
<evidence type="ECO:0008006" key="4">
    <source>
        <dbReference type="Google" id="ProtNLM"/>
    </source>
</evidence>
<gene>
    <name evidence="2" type="ORF">K444DRAFT_668832</name>
</gene>
<dbReference type="RefSeq" id="XP_024729249.1">
    <property type="nucleotide sequence ID" value="XM_024887457.1"/>
</dbReference>
<keyword evidence="1" id="KW-1133">Transmembrane helix</keyword>
<feature type="transmembrane region" description="Helical" evidence="1">
    <location>
        <begin position="400"/>
        <end position="421"/>
    </location>
</feature>
<dbReference type="AlphaFoldDB" id="A0A2J6SNJ8"/>
<reference evidence="2 3" key="1">
    <citation type="submission" date="2016-04" db="EMBL/GenBank/DDBJ databases">
        <title>A degradative enzymes factory behind the ericoid mycorrhizal symbiosis.</title>
        <authorList>
            <consortium name="DOE Joint Genome Institute"/>
            <person name="Martino E."/>
            <person name="Morin E."/>
            <person name="Grelet G."/>
            <person name="Kuo A."/>
            <person name="Kohler A."/>
            <person name="Daghino S."/>
            <person name="Barry K."/>
            <person name="Choi C."/>
            <person name="Cichocki N."/>
            <person name="Clum A."/>
            <person name="Copeland A."/>
            <person name="Hainaut M."/>
            <person name="Haridas S."/>
            <person name="Labutti K."/>
            <person name="Lindquist E."/>
            <person name="Lipzen A."/>
            <person name="Khouja H.-R."/>
            <person name="Murat C."/>
            <person name="Ohm R."/>
            <person name="Olson A."/>
            <person name="Spatafora J."/>
            <person name="Veneault-Fourrey C."/>
            <person name="Henrissat B."/>
            <person name="Grigoriev I."/>
            <person name="Martin F."/>
            <person name="Perotto S."/>
        </authorList>
    </citation>
    <scope>NUCLEOTIDE SEQUENCE [LARGE SCALE GENOMIC DNA]</scope>
    <source>
        <strain evidence="2 3">E</strain>
    </source>
</reference>
<dbReference type="Proteomes" id="UP000235371">
    <property type="component" value="Unassembled WGS sequence"/>
</dbReference>
<dbReference type="GeneID" id="36595533"/>
<sequence length="459" mass="52391">MMATAGINPELAATIQYGVDVGRFSTTSKVTLVEVSLPDLISEEPDFDDESLLRRLETIRNETPGTAVRIRNFFIPWAVHDKQLAITSASLLQICTIIRVPVLFIEGLLQYDYWVRPGNGLFFPRDENGGYLKLDLFYRCPSSGGGRAYIFTTYDFAKKLTTNLCFNVQPNQMLLVEKPGIRLVRSSSEELLTIHIRLASQILQSLNKEASNFRVLLLQDENRQFSADPKAKSENLHRITQQHRIAQQLHIAVENFIDLEELIKFLIGASEKVRLAIDPTPAAGTTNEADMLSYLLSKVHYSKRWVSNYRDRANIRINLAFHLSTQTDNNVNLRHARLARRDTKLNTLIATLARRDSTDMRVITWITLVFLPGTFTATLFSTSFFNFQLDNNGSHVSRWIALYCGVTVFLTAAVFAIRSLLFRSKTKLKVDDIDKLLQETKKFVKEDDDDEKEELNEYI</sequence>
<evidence type="ECO:0000256" key="1">
    <source>
        <dbReference type="SAM" id="Phobius"/>
    </source>
</evidence>
<evidence type="ECO:0000313" key="3">
    <source>
        <dbReference type="Proteomes" id="UP000235371"/>
    </source>
</evidence>
<dbReference type="InParanoid" id="A0A2J6SNJ8"/>
<protein>
    <recommendedName>
        <fullName evidence="4">Cora-domain-containing protein</fullName>
    </recommendedName>
</protein>
<organism evidence="2 3">
    <name type="scientific">Hyaloscypha bicolor E</name>
    <dbReference type="NCBI Taxonomy" id="1095630"/>
    <lineage>
        <taxon>Eukaryota</taxon>
        <taxon>Fungi</taxon>
        <taxon>Dikarya</taxon>
        <taxon>Ascomycota</taxon>
        <taxon>Pezizomycotina</taxon>
        <taxon>Leotiomycetes</taxon>
        <taxon>Helotiales</taxon>
        <taxon>Hyaloscyphaceae</taxon>
        <taxon>Hyaloscypha</taxon>
        <taxon>Hyaloscypha bicolor</taxon>
    </lineage>
</organism>
<evidence type="ECO:0000313" key="2">
    <source>
        <dbReference type="EMBL" id="PMD52345.1"/>
    </source>
</evidence>
<feature type="transmembrane region" description="Helical" evidence="1">
    <location>
        <begin position="362"/>
        <end position="380"/>
    </location>
</feature>
<keyword evidence="1" id="KW-0472">Membrane</keyword>
<proteinExistence type="predicted"/>
<keyword evidence="1" id="KW-0812">Transmembrane</keyword>
<dbReference type="OrthoDB" id="2830640at2759"/>
<keyword evidence="3" id="KW-1185">Reference proteome</keyword>
<dbReference type="Gene3D" id="1.20.58.340">
    <property type="entry name" value="Magnesium transport protein CorA, transmembrane region"/>
    <property type="match status" value="1"/>
</dbReference>
<dbReference type="EMBL" id="KZ613905">
    <property type="protein sequence ID" value="PMD52345.1"/>
    <property type="molecule type" value="Genomic_DNA"/>
</dbReference>
<accession>A0A2J6SNJ8</accession>
<name>A0A2J6SNJ8_9HELO</name>